<sequence>MKPFRGAVSRFSSQAPWALKMRLRLHSSTGGRDAQTRVGGTPILLRDTKGKETSGQSDANLQACCDSVVGRATPGPLAGAELPMDYGPVRETGLWKVQDVMDASTTTVNFRHIDDVESEIVERLCQPDDALIVYDEEERWKHTLMFVHKFKKTPKHLTWRQLGEEINCVDCNIDMDRHRPEELYTVSFYFTDKKSGTRDIVWSARNDVSHSEGFTDLLAAIGACLGRADVHRTIRFDDGVGTTRDITIRKRSRYTSDITVAFRPPETYNAYLRKHEQDEYEKGVAGEEMNSWGFHPALMEREYSDIDFEDAPGTYTIALSAHSFSFIVLQCINRLLARPMRDFYRPSQLIRTTRMRQRDEVGVLSAMRGWLGIDEKVYPHYTPIEAIQEHWLGRDAPFTLVAVVNKLREMTYLKRQNAEFQSWLSVRHRETHIALRNVALKLLGVGASTLFLPVSYSATVNRLLPKSQQRRLECHFSLNAVFGLPDETRRLDEFKKLSGEQHRVEIDSSDETHSSGTATVKKR</sequence>
<protein>
    <submittedName>
        <fullName evidence="2">Uncharacterized protein</fullName>
    </submittedName>
</protein>
<feature type="region of interest" description="Disordered" evidence="1">
    <location>
        <begin position="500"/>
        <end position="523"/>
    </location>
</feature>
<evidence type="ECO:0000313" key="2">
    <source>
        <dbReference type="EMBL" id="CCC54059.1"/>
    </source>
</evidence>
<feature type="compositionally biased region" description="Polar residues" evidence="1">
    <location>
        <begin position="514"/>
        <end position="523"/>
    </location>
</feature>
<feature type="compositionally biased region" description="Basic and acidic residues" evidence="1">
    <location>
        <begin position="500"/>
        <end position="513"/>
    </location>
</feature>
<dbReference type="EMBL" id="HE573027">
    <property type="protein sequence ID" value="CCC54059.1"/>
    <property type="molecule type" value="Genomic_DNA"/>
</dbReference>
<dbReference type="OMA" id="RPMKDFY"/>
<name>G0U8X7_TRYVY</name>
<evidence type="ECO:0000256" key="1">
    <source>
        <dbReference type="SAM" id="MobiDB-lite"/>
    </source>
</evidence>
<organism evidence="2">
    <name type="scientific">Trypanosoma vivax (strain Y486)</name>
    <dbReference type="NCBI Taxonomy" id="1055687"/>
    <lineage>
        <taxon>Eukaryota</taxon>
        <taxon>Discoba</taxon>
        <taxon>Euglenozoa</taxon>
        <taxon>Kinetoplastea</taxon>
        <taxon>Metakinetoplastina</taxon>
        <taxon>Trypanosomatida</taxon>
        <taxon>Trypanosomatidae</taxon>
        <taxon>Trypanosoma</taxon>
        <taxon>Duttonella</taxon>
    </lineage>
</organism>
<reference evidence="2" key="1">
    <citation type="journal article" date="2012" name="Proc. Natl. Acad. Sci. U.S.A.">
        <title>Antigenic diversity is generated by distinct evolutionary mechanisms in African trypanosome species.</title>
        <authorList>
            <person name="Jackson A.P."/>
            <person name="Berry A."/>
            <person name="Aslett M."/>
            <person name="Allison H.C."/>
            <person name="Burton P."/>
            <person name="Vavrova-Anderson J."/>
            <person name="Brown R."/>
            <person name="Browne H."/>
            <person name="Corton N."/>
            <person name="Hauser H."/>
            <person name="Gamble J."/>
            <person name="Gilderthorp R."/>
            <person name="Marcello L."/>
            <person name="McQuillan J."/>
            <person name="Otto T.D."/>
            <person name="Quail M.A."/>
            <person name="Sanders M.J."/>
            <person name="van Tonder A."/>
            <person name="Ginger M.L."/>
            <person name="Field M.C."/>
            <person name="Barry J.D."/>
            <person name="Hertz-Fowler C."/>
            <person name="Berriman M."/>
        </authorList>
    </citation>
    <scope>NUCLEOTIDE SEQUENCE</scope>
    <source>
        <strain evidence="2">Y486</strain>
    </source>
</reference>
<gene>
    <name evidence="2" type="ORF">TVY486_1115430</name>
</gene>
<accession>G0U8X7</accession>
<dbReference type="AlphaFoldDB" id="G0U8X7"/>
<proteinExistence type="predicted"/>